<keyword evidence="2" id="KW-1185">Reference proteome</keyword>
<dbReference type="AlphaFoldDB" id="A0A0M0GFP0"/>
<accession>A0A0M0GFP0</accession>
<dbReference type="PATRIC" id="fig|1459.3.peg.3689"/>
<dbReference type="Proteomes" id="UP000037109">
    <property type="component" value="Unassembled WGS sequence"/>
</dbReference>
<gene>
    <name evidence="1" type="ORF">AF332_16845</name>
</gene>
<dbReference type="RefSeq" id="WP_053435679.1">
    <property type="nucleotide sequence ID" value="NZ_LGUF01000007.1"/>
</dbReference>
<comment type="caution">
    <text evidence="1">The sequence shown here is derived from an EMBL/GenBank/DDBJ whole genome shotgun (WGS) entry which is preliminary data.</text>
</comment>
<evidence type="ECO:0000313" key="1">
    <source>
        <dbReference type="EMBL" id="KON88302.1"/>
    </source>
</evidence>
<organism evidence="1 2">
    <name type="scientific">Sporosarcina globispora</name>
    <name type="common">Bacillus globisporus</name>
    <dbReference type="NCBI Taxonomy" id="1459"/>
    <lineage>
        <taxon>Bacteria</taxon>
        <taxon>Bacillati</taxon>
        <taxon>Bacillota</taxon>
        <taxon>Bacilli</taxon>
        <taxon>Bacillales</taxon>
        <taxon>Caryophanaceae</taxon>
        <taxon>Sporosarcina</taxon>
    </lineage>
</organism>
<sequence>MNDINIKNAIVLDNETVSDILDSYYQNAFDCAAEQDIAGFFYYFGIVRSLLEMSGKNYREDSNHVALKRIGSRVFNLDLSNI</sequence>
<proteinExistence type="predicted"/>
<reference evidence="2" key="1">
    <citation type="submission" date="2015-07" db="EMBL/GenBank/DDBJ databases">
        <title>Fjat-10036 dsm4.</title>
        <authorList>
            <person name="Liu B."/>
            <person name="Wang J."/>
            <person name="Zhu Y."/>
            <person name="Liu G."/>
            <person name="Chen Q."/>
            <person name="Chen Z."/>
            <person name="Lan J."/>
            <person name="Che J."/>
            <person name="Ge C."/>
            <person name="Shi H."/>
            <person name="Pan Z."/>
            <person name="Liu X."/>
        </authorList>
    </citation>
    <scope>NUCLEOTIDE SEQUENCE [LARGE SCALE GENOMIC DNA]</scope>
    <source>
        <strain evidence="2">DSM 4</strain>
    </source>
</reference>
<dbReference type="EMBL" id="LGUF01000007">
    <property type="protein sequence ID" value="KON88302.1"/>
    <property type="molecule type" value="Genomic_DNA"/>
</dbReference>
<dbReference type="OrthoDB" id="5192882at2"/>
<evidence type="ECO:0000313" key="2">
    <source>
        <dbReference type="Proteomes" id="UP000037109"/>
    </source>
</evidence>
<protein>
    <submittedName>
        <fullName evidence="1">Uncharacterized protein</fullName>
    </submittedName>
</protein>
<name>A0A0M0GFP0_SPOGL</name>